<feature type="region of interest" description="Disordered" evidence="2">
    <location>
        <begin position="365"/>
        <end position="384"/>
    </location>
</feature>
<keyword evidence="5" id="KW-0645">Protease</keyword>
<dbReference type="PANTHER" id="PTHR43019">
    <property type="entry name" value="SERINE ENDOPROTEASE DEGS"/>
    <property type="match status" value="1"/>
</dbReference>
<dbReference type="AlphaFoldDB" id="A0A1B2ADT1"/>
<keyword evidence="3" id="KW-0472">Membrane</keyword>
<dbReference type="Pfam" id="PF13365">
    <property type="entry name" value="Trypsin_2"/>
    <property type="match status" value="1"/>
</dbReference>
<keyword evidence="6" id="KW-1185">Reference proteome</keyword>
<feature type="transmembrane region" description="Helical" evidence="3">
    <location>
        <begin position="298"/>
        <end position="319"/>
    </location>
</feature>
<evidence type="ECO:0000256" key="1">
    <source>
        <dbReference type="SAM" id="Coils"/>
    </source>
</evidence>
<evidence type="ECO:0000256" key="3">
    <source>
        <dbReference type="SAM" id="Phobius"/>
    </source>
</evidence>
<evidence type="ECO:0000256" key="4">
    <source>
        <dbReference type="SAM" id="SignalP"/>
    </source>
</evidence>
<sequence>MFRLFALLAAFAALILPATVRPEAADIAAAARGVVRVVIMGTDGERVFPVSHGTGFAVRPNRIVTNAHVIREVLQDDTLRIAIVPPDGDGADYGKVIAVSSAKDLAVIETTGALRLPALTVAGGVASDGDEVAAVGYPMNVDRAQGLDLSDLFRPQPPVKSRGFVSGTRPSRDFDSVLHTAPIARGNSGGPLLDGCGRVVGVNSFGTTSDDGSDAEFSFAVSNRELLPFLKSAGIEPAVNAMPCRSMAQLDAAERERLEAEQAAARAKLAQRAETDRERRERARLEAQLSVMDDRENAMALAGILLLLAAGSGFASWNLRAADDGGKKMRIAGALAAVAAVASLAVWFTRPGLDAIDRRVADAMAERPESGDQGVAPDSAGAADLSCSIQPDRSRIVGQPPKDLDFGWNPDGCVNGRTQYGFADGKWTRLFVPNDEDTISVNSFDPETRVFRTDRFPLSQSAMARAREARAQYKAPTCGAQNAASELGEMQSGVASMLPQQATERLVYSCQPKRD</sequence>
<keyword evidence="5" id="KW-0378">Hydrolase</keyword>
<name>A0A1B2ADT1_9SPHN</name>
<dbReference type="PANTHER" id="PTHR43019:SF23">
    <property type="entry name" value="PROTEASE DO-LIKE 5, CHLOROPLASTIC"/>
    <property type="match status" value="1"/>
</dbReference>
<dbReference type="KEGG" id="ado:A6F68_01793"/>
<dbReference type="InterPro" id="IPR001940">
    <property type="entry name" value="Peptidase_S1C"/>
</dbReference>
<evidence type="ECO:0000256" key="2">
    <source>
        <dbReference type="SAM" id="MobiDB-lite"/>
    </source>
</evidence>
<feature type="chain" id="PRO_5008534117" evidence="4">
    <location>
        <begin position="25"/>
        <end position="515"/>
    </location>
</feature>
<dbReference type="Gene3D" id="2.40.10.10">
    <property type="entry name" value="Trypsin-like serine proteases"/>
    <property type="match status" value="2"/>
</dbReference>
<keyword evidence="3" id="KW-1133">Transmembrane helix</keyword>
<feature type="coiled-coil region" evidence="1">
    <location>
        <begin position="250"/>
        <end position="286"/>
    </location>
</feature>
<dbReference type="RefSeq" id="WP_067678768.1">
    <property type="nucleotide sequence ID" value="NZ_CP016591.1"/>
</dbReference>
<evidence type="ECO:0000313" key="6">
    <source>
        <dbReference type="Proteomes" id="UP000092932"/>
    </source>
</evidence>
<dbReference type="GO" id="GO:0004252">
    <property type="term" value="F:serine-type endopeptidase activity"/>
    <property type="evidence" value="ECO:0007669"/>
    <property type="project" value="InterPro"/>
</dbReference>
<proteinExistence type="predicted"/>
<keyword evidence="4" id="KW-0732">Signal</keyword>
<accession>A0A1B2ADT1</accession>
<dbReference type="InterPro" id="IPR009003">
    <property type="entry name" value="Peptidase_S1_PA"/>
</dbReference>
<dbReference type="GO" id="GO:0006508">
    <property type="term" value="P:proteolysis"/>
    <property type="evidence" value="ECO:0007669"/>
    <property type="project" value="UniProtKB-KW"/>
</dbReference>
<dbReference type="EC" id="3.4.21.107" evidence="5"/>
<organism evidence="5 6">
    <name type="scientific">Tsuneonella dongtanensis</name>
    <dbReference type="NCBI Taxonomy" id="692370"/>
    <lineage>
        <taxon>Bacteria</taxon>
        <taxon>Pseudomonadati</taxon>
        <taxon>Pseudomonadota</taxon>
        <taxon>Alphaproteobacteria</taxon>
        <taxon>Sphingomonadales</taxon>
        <taxon>Erythrobacteraceae</taxon>
        <taxon>Tsuneonella</taxon>
    </lineage>
</organism>
<evidence type="ECO:0000313" key="5">
    <source>
        <dbReference type="EMBL" id="ANY20303.1"/>
    </source>
</evidence>
<dbReference type="STRING" id="692370.A6F68_01793"/>
<gene>
    <name evidence="5" type="primary">htrB</name>
    <name evidence="5" type="ORF">A6F68_01793</name>
</gene>
<protein>
    <submittedName>
        <fullName evidence="5">Serine protease Do-like HtrB</fullName>
        <ecNumber evidence="5">3.4.21.107</ecNumber>
    </submittedName>
</protein>
<dbReference type="OrthoDB" id="9766361at2"/>
<dbReference type="PRINTS" id="PR00834">
    <property type="entry name" value="PROTEASES2C"/>
</dbReference>
<dbReference type="InterPro" id="IPR043504">
    <property type="entry name" value="Peptidase_S1_PA_chymotrypsin"/>
</dbReference>
<keyword evidence="3" id="KW-0812">Transmembrane</keyword>
<feature type="signal peptide" evidence="4">
    <location>
        <begin position="1"/>
        <end position="24"/>
    </location>
</feature>
<dbReference type="EMBL" id="CP016591">
    <property type="protein sequence ID" value="ANY20303.1"/>
    <property type="molecule type" value="Genomic_DNA"/>
</dbReference>
<dbReference type="SUPFAM" id="SSF50494">
    <property type="entry name" value="Trypsin-like serine proteases"/>
    <property type="match status" value="1"/>
</dbReference>
<keyword evidence="1" id="KW-0175">Coiled coil</keyword>
<feature type="transmembrane region" description="Helical" evidence="3">
    <location>
        <begin position="331"/>
        <end position="349"/>
    </location>
</feature>
<reference evidence="5 6" key="1">
    <citation type="submission" date="2016-07" db="EMBL/GenBank/DDBJ databases">
        <title>Complete genome sequence of Altererythrobacter dongtanensis KCTC 22672, a type strain with esterase isolated from tidal flat.</title>
        <authorList>
            <person name="Cheng H."/>
            <person name="Wu Y.-H."/>
            <person name="Zhou P."/>
            <person name="Huo Y.-Y."/>
            <person name="Wang C.-S."/>
            <person name="Xu X.-W."/>
        </authorList>
    </citation>
    <scope>NUCLEOTIDE SEQUENCE [LARGE SCALE GENOMIC DNA]</scope>
    <source>
        <strain evidence="5 6">KCTC 22672</strain>
    </source>
</reference>
<dbReference type="Proteomes" id="UP000092932">
    <property type="component" value="Chromosome"/>
</dbReference>
<dbReference type="PATRIC" id="fig|692370.5.peg.1806"/>